<evidence type="ECO:0000256" key="8">
    <source>
        <dbReference type="ARBA" id="ARBA00048744"/>
    </source>
</evidence>
<evidence type="ECO:0000259" key="12">
    <source>
        <dbReference type="Pfam" id="PF26253"/>
    </source>
</evidence>
<evidence type="ECO:0000256" key="4">
    <source>
        <dbReference type="ARBA" id="ARBA00022679"/>
    </source>
</evidence>
<name>A0A8H3I6L8_9LECA</name>
<dbReference type="InterPro" id="IPR058752">
    <property type="entry name" value="RDRP_C_head"/>
</dbReference>
<dbReference type="PANTHER" id="PTHR23079">
    <property type="entry name" value="RNA-DEPENDENT RNA POLYMERASE"/>
    <property type="match status" value="1"/>
</dbReference>
<comment type="caution">
    <text evidence="13">The sequence shown here is derived from an EMBL/GenBank/DDBJ whole genome shotgun (WGS) entry which is preliminary data.</text>
</comment>
<dbReference type="Pfam" id="PF26253">
    <property type="entry name" value="RdRP_head"/>
    <property type="match status" value="1"/>
</dbReference>
<feature type="compositionally biased region" description="Polar residues" evidence="10">
    <location>
        <begin position="145"/>
        <end position="154"/>
    </location>
</feature>
<dbReference type="GO" id="GO:0003968">
    <property type="term" value="F:RNA-directed RNA polymerase activity"/>
    <property type="evidence" value="ECO:0007669"/>
    <property type="project" value="UniProtKB-KW"/>
</dbReference>
<evidence type="ECO:0000256" key="10">
    <source>
        <dbReference type="SAM" id="MobiDB-lite"/>
    </source>
</evidence>
<keyword evidence="4" id="KW-0808">Transferase</keyword>
<feature type="compositionally biased region" description="Acidic residues" evidence="10">
    <location>
        <begin position="1676"/>
        <end position="1685"/>
    </location>
</feature>
<feature type="domain" description="RDRP C-terminal head" evidence="12">
    <location>
        <begin position="1344"/>
        <end position="1482"/>
    </location>
</feature>
<evidence type="ECO:0000256" key="6">
    <source>
        <dbReference type="ARBA" id="ARBA00022884"/>
    </source>
</evidence>
<keyword evidence="6" id="KW-0694">RNA-binding</keyword>
<comment type="catalytic activity">
    <reaction evidence="8">
        <text>RNA(n) + a ribonucleoside 5'-triphosphate = RNA(n+1) + diphosphate</text>
        <dbReference type="Rhea" id="RHEA:21248"/>
        <dbReference type="Rhea" id="RHEA-COMP:14527"/>
        <dbReference type="Rhea" id="RHEA-COMP:17342"/>
        <dbReference type="ChEBI" id="CHEBI:33019"/>
        <dbReference type="ChEBI" id="CHEBI:61557"/>
        <dbReference type="ChEBI" id="CHEBI:140395"/>
        <dbReference type="EC" id="2.7.7.48"/>
    </reaction>
</comment>
<feature type="compositionally biased region" description="Basic and acidic residues" evidence="10">
    <location>
        <begin position="42"/>
        <end position="52"/>
    </location>
</feature>
<evidence type="ECO:0000256" key="1">
    <source>
        <dbReference type="ARBA" id="ARBA00005762"/>
    </source>
</evidence>
<gene>
    <name evidence="13" type="ORF">HETSPECPRED_008946</name>
</gene>
<feature type="coiled-coil region" evidence="9">
    <location>
        <begin position="995"/>
        <end position="1022"/>
    </location>
</feature>
<feature type="compositionally biased region" description="Basic and acidic residues" evidence="10">
    <location>
        <begin position="12"/>
        <end position="24"/>
    </location>
</feature>
<accession>A0A8H3I6L8</accession>
<dbReference type="EC" id="2.7.7.48" evidence="2"/>
<feature type="compositionally biased region" description="Polar residues" evidence="10">
    <location>
        <begin position="253"/>
        <end position="272"/>
    </location>
</feature>
<feature type="compositionally biased region" description="Basic residues" evidence="10">
    <location>
        <begin position="130"/>
        <end position="144"/>
    </location>
</feature>
<keyword evidence="3" id="KW-0696">RNA-directed RNA polymerase</keyword>
<dbReference type="GO" id="GO:0003723">
    <property type="term" value="F:RNA binding"/>
    <property type="evidence" value="ECO:0007669"/>
    <property type="project" value="UniProtKB-KW"/>
</dbReference>
<dbReference type="InterPro" id="IPR057596">
    <property type="entry name" value="RDRP_core"/>
</dbReference>
<keyword evidence="5" id="KW-0548">Nucleotidyltransferase</keyword>
<evidence type="ECO:0000256" key="2">
    <source>
        <dbReference type="ARBA" id="ARBA00012494"/>
    </source>
</evidence>
<sequence length="1712" mass="194023">MANVRLPQIDLRQPELHRTADHPKPSIAPATTEQSFQQSKPSAERGNKHVDLDLTEPNTTQAVVPKGIRVKLPRFTYTDSGEQRHGLDLPAALFKYRRSKRSNRDKPGELEVSPEANHFSARQLRDGGSRAKRSVLKNTKRRVTRLTSLEQQSRAGKEEASTAPETRGSGGQGNQVKKASRPMASSMKVAEGARDRYDEGPANEKDRTPRASSIRAPIASPPTSPSTRTTAGSLHLSPSPQVTAHHARHKSSPRQWTDYANHTANPSQQDSPLRSAPRRSRGGTMMSRRALPSFPVHRGAIQRQSTGPVARLFNNWTTWVEIHVVLFRLSPVISTGDLWRSFHDEGNITFIEIFEDSSGSRTGKAKIKFSPPPTQPFWLKGTRCVTNAGEACHVRMELDSQPRTFKAPSPVNPMKKYQEVMTLNPESVDFGIMYNEVTMMSMFTARPSSRKAIQFRQSMLHREIVMELEVEIFDPRPAGTHPKAGKLNRTETFRFHVPFRQLEEVQQIQADSDKVVLLMSLDQPPRVFRKVDELHTHEDNGRYWTQNDAWYRQTDILYEPKSLRSSPLTLRKFKPLIDIGRWTTYRFSFDMKRNDRHTFHEMCQALKDYNVHIAPFPNFRLIQDREPAVWEYIDKPISVQRVSKNALEELTEDVVQPLSFPVRFQLEVCISQGLLNEHNLTRDFVARLIAMDPLKAQDILEYVASQKKRLYEPMSIFSMTVIKGSASTRKIPHYCAYVRSATVTPATVYYNTPTVDTSNRIIRRYAEHADRFLRVRFTDEKSQGRINSTHKDTMDEVFTRIKRTMINGITIGDRHYEFLAFGNSQFRENGAYFFAPLPYLNARHIRQWMGDFKKIHAVAKHAARLGQCFSTTRAINSTKPTVVEIDDIWRNNYNFTDGVGKISPFLAQLVASELGLTTPEPPSVFQYRSGGFKGVLAVSYDAKQCEIHVRESQYKFDAKHELLEIIRWSQMATANLNRQLILVLSALGVADEVFLGKLKLQLVSLEQAMKDEKAALALLQRDIDANQMTLTLAGMILDGFQKTNEPFLVSLLHLWRAWSIKYLKEKARITISDGALLLGCIDETGKLQGHRNDIVIDNAKTLKEKEAMLPEVFVQLSKGPDNLPYIVRGPMLLARNPSLHPGDIRVVRGVDVPELRHLKDAVVLPQTGDRDISSMCSGGDLDGDDYLVAWDRDLLPSEWNHDPMDYTAPKPLEVDREVTTDDITSFFVTYMKNDTLPKIAHAHVALADYLDDGVKDEKCLELARLHSKAVDYVKSGIPAHMTRDLHPRKWPHFMEKIHKPKEQIYESKKILGQLYDQVERIDFIPAFDIPFDQRVLHAYQLDTDIIQAAANLKFQYDAAMRRIMAQHDIKTEFEVWSTFVLQHSNAMKDYKFHEEIGRLSQALKDEFRAECYRTAGGKESKLMAPFVAAMYHVTNEEVQIALRECHQLVTVAGVETPLRKMVTPSMPLMSFPWLFPNILGRIANGDFSVSNEDPIVHMQGDSQRSVTEQGTLETAEEDLVLNTAGMTHDEENLILFEDPDEGDTPSIKQQVASREISASSPSFLGIQPSGPAEMDLLLDDEAAQIGHVRGALPEKPSMPLSIFSILSTSVIEDNNARLDELFERGEKDVGTVSRILTPSNSDLGSSIEVKVPPEAPACSSESLLNIEDRGSHASDEWEMSEDEDGSSDKMIEVHIDRKELTYLDRLARLNES</sequence>
<dbReference type="GO" id="GO:0030422">
    <property type="term" value="P:siRNA processing"/>
    <property type="evidence" value="ECO:0007669"/>
    <property type="project" value="TreeGrafter"/>
</dbReference>
<feature type="region of interest" description="Disordered" evidence="10">
    <location>
        <begin position="96"/>
        <end position="291"/>
    </location>
</feature>
<feature type="region of interest" description="Disordered" evidence="10">
    <location>
        <begin position="1"/>
        <end position="59"/>
    </location>
</feature>
<evidence type="ECO:0000313" key="13">
    <source>
        <dbReference type="EMBL" id="CAF9909325.1"/>
    </source>
</evidence>
<evidence type="ECO:0000256" key="5">
    <source>
        <dbReference type="ARBA" id="ARBA00022695"/>
    </source>
</evidence>
<evidence type="ECO:0000259" key="11">
    <source>
        <dbReference type="Pfam" id="PF05183"/>
    </source>
</evidence>
<evidence type="ECO:0000256" key="3">
    <source>
        <dbReference type="ARBA" id="ARBA00022484"/>
    </source>
</evidence>
<dbReference type="GO" id="GO:0031380">
    <property type="term" value="C:nuclear RNA-directed RNA polymerase complex"/>
    <property type="evidence" value="ECO:0007669"/>
    <property type="project" value="TreeGrafter"/>
</dbReference>
<dbReference type="OrthoDB" id="6513042at2759"/>
<feature type="compositionally biased region" description="Polar residues" evidence="10">
    <location>
        <begin position="29"/>
        <end position="41"/>
    </location>
</feature>
<feature type="domain" description="RDRP core" evidence="11">
    <location>
        <begin position="743"/>
        <end position="1318"/>
    </location>
</feature>
<organism evidence="13 14">
    <name type="scientific">Heterodermia speciosa</name>
    <dbReference type="NCBI Taxonomy" id="116794"/>
    <lineage>
        <taxon>Eukaryota</taxon>
        <taxon>Fungi</taxon>
        <taxon>Dikarya</taxon>
        <taxon>Ascomycota</taxon>
        <taxon>Pezizomycotina</taxon>
        <taxon>Lecanoromycetes</taxon>
        <taxon>OSLEUM clade</taxon>
        <taxon>Lecanoromycetidae</taxon>
        <taxon>Caliciales</taxon>
        <taxon>Physciaceae</taxon>
        <taxon>Heterodermia</taxon>
    </lineage>
</organism>
<comment type="similarity">
    <text evidence="1">Belongs to the RdRP family.</text>
</comment>
<dbReference type="PANTHER" id="PTHR23079:SF55">
    <property type="entry name" value="RNA-DIRECTED RNA POLYMERASE"/>
    <property type="match status" value="1"/>
</dbReference>
<feature type="compositionally biased region" description="Basic and acidic residues" evidence="10">
    <location>
        <begin position="191"/>
        <end position="209"/>
    </location>
</feature>
<feature type="region of interest" description="Disordered" evidence="10">
    <location>
        <begin position="1667"/>
        <end position="1689"/>
    </location>
</feature>
<dbReference type="EMBL" id="CAJPDS010000007">
    <property type="protein sequence ID" value="CAF9909325.1"/>
    <property type="molecule type" value="Genomic_DNA"/>
</dbReference>
<dbReference type="InterPro" id="IPR007855">
    <property type="entry name" value="RDRP"/>
</dbReference>
<protein>
    <recommendedName>
        <fullName evidence="2">RNA-directed RNA polymerase</fullName>
        <ecNumber evidence="2">2.7.7.48</ecNumber>
    </recommendedName>
</protein>
<dbReference type="Proteomes" id="UP000664521">
    <property type="component" value="Unassembled WGS sequence"/>
</dbReference>
<evidence type="ECO:0000256" key="7">
    <source>
        <dbReference type="ARBA" id="ARBA00023158"/>
    </source>
</evidence>
<keyword evidence="7" id="KW-0943">RNA-mediated gene silencing</keyword>
<keyword evidence="9" id="KW-0175">Coiled coil</keyword>
<evidence type="ECO:0000256" key="9">
    <source>
        <dbReference type="SAM" id="Coils"/>
    </source>
</evidence>
<reference evidence="13" key="1">
    <citation type="submission" date="2021-03" db="EMBL/GenBank/DDBJ databases">
        <authorList>
            <person name="Tagirdzhanova G."/>
        </authorList>
    </citation>
    <scope>NUCLEOTIDE SEQUENCE</scope>
</reference>
<dbReference type="Pfam" id="PF05183">
    <property type="entry name" value="RdRP"/>
    <property type="match status" value="1"/>
</dbReference>
<proteinExistence type="inferred from homology"/>
<evidence type="ECO:0000313" key="14">
    <source>
        <dbReference type="Proteomes" id="UP000664521"/>
    </source>
</evidence>
<keyword evidence="14" id="KW-1185">Reference proteome</keyword>